<evidence type="ECO:0000259" key="1">
    <source>
        <dbReference type="PROSITE" id="PS50112"/>
    </source>
</evidence>
<gene>
    <name evidence="2" type="ORF">ACFQT0_09410</name>
</gene>
<dbReference type="Proteomes" id="UP001596513">
    <property type="component" value="Unassembled WGS sequence"/>
</dbReference>
<accession>A0ABW2U295</accession>
<dbReference type="Pfam" id="PF13426">
    <property type="entry name" value="PAS_9"/>
    <property type="match status" value="1"/>
</dbReference>
<comment type="caution">
    <text evidence="2">The sequence shown here is derived from an EMBL/GenBank/DDBJ whole genome shotgun (WGS) entry which is preliminary data.</text>
</comment>
<dbReference type="SUPFAM" id="SSF55785">
    <property type="entry name" value="PYP-like sensor domain (PAS domain)"/>
    <property type="match status" value="1"/>
</dbReference>
<reference evidence="3" key="1">
    <citation type="journal article" date="2019" name="Int. J. Syst. Evol. Microbiol.">
        <title>The Global Catalogue of Microorganisms (GCM) 10K type strain sequencing project: providing services to taxonomists for standard genome sequencing and annotation.</title>
        <authorList>
            <consortium name="The Broad Institute Genomics Platform"/>
            <consortium name="The Broad Institute Genome Sequencing Center for Infectious Disease"/>
            <person name="Wu L."/>
            <person name="Ma J."/>
        </authorList>
    </citation>
    <scope>NUCLEOTIDE SEQUENCE [LARGE SCALE GENOMIC DNA]</scope>
    <source>
        <strain evidence="3">JCM 19635</strain>
    </source>
</reference>
<keyword evidence="3" id="KW-1185">Reference proteome</keyword>
<protein>
    <submittedName>
        <fullName evidence="2">PAS domain-containing protein</fullName>
    </submittedName>
</protein>
<dbReference type="RefSeq" id="WP_380202219.1">
    <property type="nucleotide sequence ID" value="NZ_JBHTEK010000001.1"/>
</dbReference>
<feature type="domain" description="PAS" evidence="1">
    <location>
        <begin position="56"/>
        <end position="102"/>
    </location>
</feature>
<dbReference type="Gene3D" id="3.30.450.20">
    <property type="entry name" value="PAS domain"/>
    <property type="match status" value="1"/>
</dbReference>
<dbReference type="InterPro" id="IPR035965">
    <property type="entry name" value="PAS-like_dom_sf"/>
</dbReference>
<evidence type="ECO:0000313" key="2">
    <source>
        <dbReference type="EMBL" id="MFC7667580.1"/>
    </source>
</evidence>
<organism evidence="2 3">
    <name type="scientific">Hymenobacter humi</name>
    <dbReference type="NCBI Taxonomy" id="1411620"/>
    <lineage>
        <taxon>Bacteria</taxon>
        <taxon>Pseudomonadati</taxon>
        <taxon>Bacteroidota</taxon>
        <taxon>Cytophagia</taxon>
        <taxon>Cytophagales</taxon>
        <taxon>Hymenobacteraceae</taxon>
        <taxon>Hymenobacter</taxon>
    </lineage>
</organism>
<name>A0ABW2U295_9BACT</name>
<sequence>MSEPLPTSVDLARENEELRYQAEEAQELIHAIRTGAVDALAVQSPEGPRIFTLQGADQGYRTLIEQMNEGALLLSDDATVLYCNACLAGLLGRAMTELMGSSFDDCVPLAFRDYWASLMQQGWSGKSKGELLLQTKAGALVPFSVSMNVLMFNETPVLAVIVTDLSAQREITAIRAQVQEKTPCSTRRTKR</sequence>
<proteinExistence type="predicted"/>
<dbReference type="InterPro" id="IPR000014">
    <property type="entry name" value="PAS"/>
</dbReference>
<dbReference type="PROSITE" id="PS50112">
    <property type="entry name" value="PAS"/>
    <property type="match status" value="1"/>
</dbReference>
<evidence type="ECO:0000313" key="3">
    <source>
        <dbReference type="Proteomes" id="UP001596513"/>
    </source>
</evidence>
<dbReference type="CDD" id="cd00130">
    <property type="entry name" value="PAS"/>
    <property type="match status" value="1"/>
</dbReference>
<dbReference type="EMBL" id="JBHTEK010000001">
    <property type="protein sequence ID" value="MFC7667580.1"/>
    <property type="molecule type" value="Genomic_DNA"/>
</dbReference>